<organism evidence="2 3">
    <name type="scientific">Stylosanthes scabra</name>
    <dbReference type="NCBI Taxonomy" id="79078"/>
    <lineage>
        <taxon>Eukaryota</taxon>
        <taxon>Viridiplantae</taxon>
        <taxon>Streptophyta</taxon>
        <taxon>Embryophyta</taxon>
        <taxon>Tracheophyta</taxon>
        <taxon>Spermatophyta</taxon>
        <taxon>Magnoliopsida</taxon>
        <taxon>eudicotyledons</taxon>
        <taxon>Gunneridae</taxon>
        <taxon>Pentapetalae</taxon>
        <taxon>rosids</taxon>
        <taxon>fabids</taxon>
        <taxon>Fabales</taxon>
        <taxon>Fabaceae</taxon>
        <taxon>Papilionoideae</taxon>
        <taxon>50 kb inversion clade</taxon>
        <taxon>dalbergioids sensu lato</taxon>
        <taxon>Dalbergieae</taxon>
        <taxon>Pterocarpus clade</taxon>
        <taxon>Stylosanthes</taxon>
    </lineage>
</organism>
<sequence>MANRLAHKRLNIILISRSFEEVEIVVADIQAQNRHNFISVSKFFRFVASLPVSSPSSSLFSAFASSHHRTTLPCLTLTPPSLPGSNLTRSHTPPFPTTRRQVN</sequence>
<dbReference type="Proteomes" id="UP001341840">
    <property type="component" value="Unassembled WGS sequence"/>
</dbReference>
<keyword evidence="3" id="KW-1185">Reference proteome</keyword>
<dbReference type="EMBL" id="JASCZI010000273">
    <property type="protein sequence ID" value="MED6110677.1"/>
    <property type="molecule type" value="Genomic_DNA"/>
</dbReference>
<evidence type="ECO:0000313" key="2">
    <source>
        <dbReference type="EMBL" id="MED6110677.1"/>
    </source>
</evidence>
<feature type="region of interest" description="Disordered" evidence="1">
    <location>
        <begin position="79"/>
        <end position="103"/>
    </location>
</feature>
<protein>
    <submittedName>
        <fullName evidence="2">Uncharacterized protein</fullName>
    </submittedName>
</protein>
<name>A0ABU6QG15_9FABA</name>
<proteinExistence type="predicted"/>
<accession>A0ABU6QG15</accession>
<gene>
    <name evidence="2" type="ORF">PIB30_045112</name>
</gene>
<evidence type="ECO:0000313" key="3">
    <source>
        <dbReference type="Proteomes" id="UP001341840"/>
    </source>
</evidence>
<comment type="caution">
    <text evidence="2">The sequence shown here is derived from an EMBL/GenBank/DDBJ whole genome shotgun (WGS) entry which is preliminary data.</text>
</comment>
<reference evidence="2 3" key="1">
    <citation type="journal article" date="2023" name="Plants (Basel)">
        <title>Bridging the Gap: Combining Genomics and Transcriptomics Approaches to Understand Stylosanthes scabra, an Orphan Legume from the Brazilian Caatinga.</title>
        <authorList>
            <person name="Ferreira-Neto J.R.C."/>
            <person name="da Silva M.D."/>
            <person name="Binneck E."/>
            <person name="de Melo N.F."/>
            <person name="da Silva R.H."/>
            <person name="de Melo A.L.T.M."/>
            <person name="Pandolfi V."/>
            <person name="Bustamante F.O."/>
            <person name="Brasileiro-Vidal A.C."/>
            <person name="Benko-Iseppon A.M."/>
        </authorList>
    </citation>
    <scope>NUCLEOTIDE SEQUENCE [LARGE SCALE GENOMIC DNA]</scope>
    <source>
        <tissue evidence="2">Leaves</tissue>
    </source>
</reference>
<evidence type="ECO:0000256" key="1">
    <source>
        <dbReference type="SAM" id="MobiDB-lite"/>
    </source>
</evidence>